<feature type="non-terminal residue" evidence="9">
    <location>
        <position position="1"/>
    </location>
</feature>
<dbReference type="EC" id="2.7.7.7" evidence="2"/>
<protein>
    <recommendedName>
        <fullName evidence="5">DNA-directed primase/polymerase protein</fullName>
        <ecNumber evidence="7">2.7.7.102</ecNumber>
        <ecNumber evidence="2">2.7.7.7</ecNumber>
    </recommendedName>
</protein>
<evidence type="ECO:0000256" key="6">
    <source>
        <dbReference type="ARBA" id="ARBA00044677"/>
    </source>
</evidence>
<comment type="similarity">
    <text evidence="1">Belongs to the eukaryotic-type primase small subunit family.</text>
</comment>
<keyword evidence="4" id="KW-0239">DNA-directed DNA polymerase</keyword>
<comment type="catalytic activity">
    <reaction evidence="6">
        <text>ssDNA + n NTP = ssDNA/pppN(pN)n-1 hybrid + (n-1) diphosphate.</text>
        <dbReference type="EC" id="2.7.7.102"/>
    </reaction>
</comment>
<dbReference type="EC" id="2.7.7.102" evidence="7"/>
<evidence type="ECO:0000256" key="3">
    <source>
        <dbReference type="ARBA" id="ARBA00022478"/>
    </source>
</evidence>
<dbReference type="GO" id="GO:0005759">
    <property type="term" value="C:mitochondrial matrix"/>
    <property type="evidence" value="ECO:0007669"/>
    <property type="project" value="TreeGrafter"/>
</dbReference>
<evidence type="ECO:0000313" key="10">
    <source>
        <dbReference type="Proteomes" id="UP000579904"/>
    </source>
</evidence>
<dbReference type="GO" id="GO:0009411">
    <property type="term" value="P:response to UV"/>
    <property type="evidence" value="ECO:0007669"/>
    <property type="project" value="TreeGrafter"/>
</dbReference>
<dbReference type="GO" id="GO:0003682">
    <property type="term" value="F:chromatin binding"/>
    <property type="evidence" value="ECO:0007669"/>
    <property type="project" value="TreeGrafter"/>
</dbReference>
<keyword evidence="4" id="KW-0548">Nucleotidyltransferase</keyword>
<dbReference type="CDD" id="cd22256">
    <property type="entry name" value="PrimPol_RBD"/>
    <property type="match status" value="1"/>
</dbReference>
<dbReference type="InterPro" id="IPR044917">
    <property type="entry name" value="PRIMPOL"/>
</dbReference>
<dbReference type="Pfam" id="PF03121">
    <property type="entry name" value="Herpes_UL52"/>
    <property type="match status" value="1"/>
</dbReference>
<dbReference type="PANTHER" id="PTHR31399:SF0">
    <property type="entry name" value="DNA-DIRECTED PRIMASE_POLYMERASE PROTEIN"/>
    <property type="match status" value="1"/>
</dbReference>
<comment type="caution">
    <text evidence="9">The sequence shown here is derived from an EMBL/GenBank/DDBJ whole genome shotgun (WGS) entry which is preliminary data.</text>
</comment>
<gene>
    <name evidence="9" type="primary">Primpol</name>
    <name evidence="9" type="ORF">OREMEL_R11818</name>
</gene>
<dbReference type="GO" id="GO:0042276">
    <property type="term" value="P:error-prone translesion synthesis"/>
    <property type="evidence" value="ECO:0007669"/>
    <property type="project" value="InterPro"/>
</dbReference>
<evidence type="ECO:0000256" key="1">
    <source>
        <dbReference type="ARBA" id="ARBA00009762"/>
    </source>
</evidence>
<accession>A0A7L3NID2</accession>
<dbReference type="GO" id="GO:0000428">
    <property type="term" value="C:DNA-directed RNA polymerase complex"/>
    <property type="evidence" value="ECO:0007669"/>
    <property type="project" value="UniProtKB-KW"/>
</dbReference>
<evidence type="ECO:0000256" key="2">
    <source>
        <dbReference type="ARBA" id="ARBA00012417"/>
    </source>
</evidence>
<dbReference type="OrthoDB" id="5988181at2759"/>
<feature type="non-terminal residue" evidence="9">
    <location>
        <position position="362"/>
    </location>
</feature>
<dbReference type="GO" id="GO:0031297">
    <property type="term" value="P:replication fork processing"/>
    <property type="evidence" value="ECO:0007669"/>
    <property type="project" value="TreeGrafter"/>
</dbReference>
<keyword evidence="3" id="KW-0240">DNA-directed RNA polymerase</keyword>
<keyword evidence="3" id="KW-0804">Transcription</keyword>
<dbReference type="GO" id="GO:0003887">
    <property type="term" value="F:DNA-directed DNA polymerase activity"/>
    <property type="evidence" value="ECO:0007669"/>
    <property type="project" value="UniProtKB-KW"/>
</dbReference>
<evidence type="ECO:0000256" key="5">
    <source>
        <dbReference type="ARBA" id="ARBA00026139"/>
    </source>
</evidence>
<keyword evidence="10" id="KW-1185">Reference proteome</keyword>
<dbReference type="Proteomes" id="UP000579904">
    <property type="component" value="Unassembled WGS sequence"/>
</dbReference>
<evidence type="ECO:0000256" key="8">
    <source>
        <dbReference type="ARBA" id="ARBA00047303"/>
    </source>
</evidence>
<sequence>GNFVRTILQPAIRLIESKAAAAVIPEGAGDVFQCSAEAVGSDGSLTNCTASEDVSKGWPSIAHKTEGMETSYQGEDSEYSYLIINDKEGDKQLFVDLGVYTRNRNFRMYKSSKAGKNVILKIAEDNTFVPNCGDNDSLEEAYFLSSLICNIRVNVCDLCFTDSMEGYQESPYPEIDDFVCSLVNKDGVQGGIRRWNYFSLEEILVYDISGYRWCENIGRAHKSNNIMILVDLKKEVWYQKCHDPVCREKNFKSQSFPLPAQLRLPFLFKEEEEYAVMDERGNTEDKEKPNCNAADLSKSSVSLEKRLSQDFLLSDSEWGNASDDICFLEATEDVELAEAANDSLNYAMEEIPDEVLLEAFRK</sequence>
<evidence type="ECO:0000256" key="7">
    <source>
        <dbReference type="ARBA" id="ARBA00044768"/>
    </source>
</evidence>
<evidence type="ECO:0000256" key="4">
    <source>
        <dbReference type="ARBA" id="ARBA00022932"/>
    </source>
</evidence>
<dbReference type="AlphaFoldDB" id="A0A7L3NID2"/>
<dbReference type="GO" id="GO:0005634">
    <property type="term" value="C:nucleus"/>
    <property type="evidence" value="ECO:0007669"/>
    <property type="project" value="TreeGrafter"/>
</dbReference>
<dbReference type="EMBL" id="VZUB01018505">
    <property type="protein sequence ID" value="NXU77271.1"/>
    <property type="molecule type" value="Genomic_DNA"/>
</dbReference>
<keyword evidence="4" id="KW-0808">Transferase</keyword>
<organism evidence="9 10">
    <name type="scientific">Oreotrochilus melanogaster</name>
    <dbReference type="NCBI Taxonomy" id="689266"/>
    <lineage>
        <taxon>Eukaryota</taxon>
        <taxon>Metazoa</taxon>
        <taxon>Chordata</taxon>
        <taxon>Craniata</taxon>
        <taxon>Vertebrata</taxon>
        <taxon>Euteleostomi</taxon>
        <taxon>Archelosauria</taxon>
        <taxon>Archosauria</taxon>
        <taxon>Dinosauria</taxon>
        <taxon>Saurischia</taxon>
        <taxon>Theropoda</taxon>
        <taxon>Coelurosauria</taxon>
        <taxon>Aves</taxon>
        <taxon>Neognathae</taxon>
        <taxon>Neoaves</taxon>
        <taxon>Strisores</taxon>
        <taxon>Apodiformes</taxon>
        <taxon>Trochilidae</taxon>
        <taxon>Oreotrochilus</taxon>
    </lineage>
</organism>
<dbReference type="GO" id="GO:0006264">
    <property type="term" value="P:mitochondrial DNA replication"/>
    <property type="evidence" value="ECO:0007669"/>
    <property type="project" value="TreeGrafter"/>
</dbReference>
<name>A0A7L3NID2_9AVES</name>
<comment type="catalytic activity">
    <reaction evidence="8">
        <text>DNA(n) + a 2'-deoxyribonucleoside 5'-triphosphate = DNA(n+1) + diphosphate</text>
        <dbReference type="Rhea" id="RHEA:22508"/>
        <dbReference type="Rhea" id="RHEA-COMP:17339"/>
        <dbReference type="Rhea" id="RHEA-COMP:17340"/>
        <dbReference type="ChEBI" id="CHEBI:33019"/>
        <dbReference type="ChEBI" id="CHEBI:61560"/>
        <dbReference type="ChEBI" id="CHEBI:173112"/>
        <dbReference type="EC" id="2.7.7.7"/>
    </reaction>
    <physiologicalReaction direction="left-to-right" evidence="8">
        <dbReference type="Rhea" id="RHEA:22509"/>
    </physiologicalReaction>
</comment>
<reference evidence="9 10" key="1">
    <citation type="submission" date="2019-09" db="EMBL/GenBank/DDBJ databases">
        <title>Bird 10,000 Genomes (B10K) Project - Family phase.</title>
        <authorList>
            <person name="Zhang G."/>
        </authorList>
    </citation>
    <scope>NUCLEOTIDE SEQUENCE [LARGE SCALE GENOMIC DNA]</scope>
    <source>
        <strain evidence="9">OUT-0002</strain>
    </source>
</reference>
<dbReference type="PANTHER" id="PTHR31399">
    <property type="entry name" value="DNA-DIRECTED PRIMASE / POLYMERASE PROTEIN"/>
    <property type="match status" value="1"/>
</dbReference>
<proteinExistence type="inferred from homology"/>
<evidence type="ECO:0000313" key="9">
    <source>
        <dbReference type="EMBL" id="NXU77271.1"/>
    </source>
</evidence>